<feature type="transmembrane region" description="Helical" evidence="1">
    <location>
        <begin position="166"/>
        <end position="186"/>
    </location>
</feature>
<evidence type="ECO:0000313" key="4">
    <source>
        <dbReference type="Proteomes" id="UP000469440"/>
    </source>
</evidence>
<gene>
    <name evidence="2" type="ORF">CAFE_24130</name>
    <name evidence="3" type="ORF">HCR03_13505</name>
</gene>
<reference evidence="2 4" key="1">
    <citation type="submission" date="2019-09" db="EMBL/GenBank/DDBJ databases">
        <title>Genome sequence of Clostridium sp. EA1.</title>
        <authorList>
            <person name="Poehlein A."/>
            <person name="Bengelsdorf F.R."/>
            <person name="Daniel R."/>
        </authorList>
    </citation>
    <scope>NUCLEOTIDE SEQUENCE [LARGE SCALE GENOMIC DNA]</scope>
    <source>
        <strain evidence="2 4">EA1</strain>
    </source>
</reference>
<feature type="transmembrane region" description="Helical" evidence="1">
    <location>
        <begin position="192"/>
        <end position="209"/>
    </location>
</feature>
<dbReference type="AlphaFoldDB" id="A0A6N8I1R4"/>
<dbReference type="RefSeq" id="WP_066643896.1">
    <property type="nucleotide sequence ID" value="NZ_CP060286.1"/>
</dbReference>
<evidence type="ECO:0000256" key="1">
    <source>
        <dbReference type="SAM" id="Phobius"/>
    </source>
</evidence>
<dbReference type="KEGG" id="cfem:HCR03_13505"/>
<accession>A0A7G8T7Z3</accession>
<dbReference type="EMBL" id="CP060286">
    <property type="protein sequence ID" value="QNK39734.1"/>
    <property type="molecule type" value="Genomic_DNA"/>
</dbReference>
<keyword evidence="4" id="KW-1185">Reference proteome</keyword>
<protein>
    <submittedName>
        <fullName evidence="2">Uncharacterized protein</fullName>
    </submittedName>
</protein>
<feature type="transmembrane region" description="Helical" evidence="1">
    <location>
        <begin position="281"/>
        <end position="299"/>
    </location>
</feature>
<accession>A0A6N8I1R4</accession>
<dbReference type="EMBL" id="VWXL01000069">
    <property type="protein sequence ID" value="MVB11690.1"/>
    <property type="molecule type" value="Genomic_DNA"/>
</dbReference>
<name>A0A6N8I1R4_9FIRM</name>
<sequence length="312" mass="33848">MRASLKTLAQDTGMTYDQKRMSAFGYYQGYQMIIRNVPNVRVFEIRFYVNGGTPEQAKAVQDYFAGLSQSNPAVKSAVFDGVGASVQVKSNGKNRMEALKEVLNSVLSVCRSSSMVSCCKYCGAQTNLGVYSLGGECASLCGGCFEKAQSDLSMAKQSLKEQKSNIAGGIVGALLGSLIGVALWVIVYQLGYIAGIVGFVMAVCCMKGYEKFGGKLNAAGMVISLLIAVAMLYFAENVSLALEIYNEFKTEYDITFFDAFRAIPEFMKDDSVSRSVLSDLAMGYLLMLVASVSSIRATYQNANLKHEMKKLS</sequence>
<evidence type="ECO:0000313" key="2">
    <source>
        <dbReference type="EMBL" id="MVB11690.1"/>
    </source>
</evidence>
<evidence type="ECO:0000313" key="3">
    <source>
        <dbReference type="EMBL" id="QNK39734.1"/>
    </source>
</evidence>
<dbReference type="OrthoDB" id="1653241at2"/>
<dbReference type="Proteomes" id="UP000515909">
    <property type="component" value="Chromosome"/>
</dbReference>
<dbReference type="Proteomes" id="UP000469440">
    <property type="component" value="Unassembled WGS sequence"/>
</dbReference>
<keyword evidence="1" id="KW-1133">Transmembrane helix</keyword>
<keyword evidence="1" id="KW-0812">Transmembrane</keyword>
<keyword evidence="1" id="KW-0472">Membrane</keyword>
<organism evidence="2 4">
    <name type="scientific">Caproicibacter fermentans</name>
    <dbReference type="NCBI Taxonomy" id="2576756"/>
    <lineage>
        <taxon>Bacteria</taxon>
        <taxon>Bacillati</taxon>
        <taxon>Bacillota</taxon>
        <taxon>Clostridia</taxon>
        <taxon>Eubacteriales</taxon>
        <taxon>Acutalibacteraceae</taxon>
        <taxon>Caproicibacter</taxon>
    </lineage>
</organism>
<evidence type="ECO:0000313" key="5">
    <source>
        <dbReference type="Proteomes" id="UP000515909"/>
    </source>
</evidence>
<proteinExistence type="predicted"/>
<feature type="transmembrane region" description="Helical" evidence="1">
    <location>
        <begin position="216"/>
        <end position="235"/>
    </location>
</feature>
<reference evidence="3 5" key="2">
    <citation type="submission" date="2020-08" db="EMBL/GenBank/DDBJ databases">
        <title>The isolate Caproiciproducens sp. 7D4C2 produces n-caproate at mildly acidic conditions from hexoses: genome and rBOX comparison with related strains and chain-elongating bacteria.</title>
        <authorList>
            <person name="Esquivel-Elizondo S."/>
            <person name="Bagci C."/>
            <person name="Temovska M."/>
            <person name="Jeon B.S."/>
            <person name="Bessarab I."/>
            <person name="Williams R.B.H."/>
            <person name="Huson D.H."/>
            <person name="Angenent L.T."/>
        </authorList>
    </citation>
    <scope>NUCLEOTIDE SEQUENCE [LARGE SCALE GENOMIC DNA]</scope>
    <source>
        <strain evidence="3 5">7D4C2</strain>
    </source>
</reference>